<evidence type="ECO:0000313" key="2">
    <source>
        <dbReference type="EMBL" id="EON87151.1"/>
    </source>
</evidence>
<name>R8ALD6_PLESH</name>
<comment type="caution">
    <text evidence="2">The sequence shown here is derived from an EMBL/GenBank/DDBJ whole genome shotgun (WGS) entry which is preliminary data.</text>
</comment>
<keyword evidence="3" id="KW-1185">Reference proteome</keyword>
<reference evidence="2 3" key="1">
    <citation type="journal article" date="2013" name="Genome Announc.">
        <title>Genome Sequence of Plesiomonas shigelloides Strain 302-73 (Serotype O1).</title>
        <authorList>
            <person name="Pique N."/>
            <person name="Aquilini E."/>
            <person name="Alioto T."/>
            <person name="Minana-Galbis D."/>
            <person name="Tomas J.M."/>
        </authorList>
    </citation>
    <scope>NUCLEOTIDE SEQUENCE [LARGE SCALE GENOMIC DNA]</scope>
    <source>
        <strain evidence="2 3">302-73</strain>
    </source>
</reference>
<organism evidence="2 3">
    <name type="scientific">Plesiomonas shigelloides 302-73</name>
    <dbReference type="NCBI Taxonomy" id="1315976"/>
    <lineage>
        <taxon>Bacteria</taxon>
        <taxon>Pseudomonadati</taxon>
        <taxon>Pseudomonadota</taxon>
        <taxon>Gammaproteobacteria</taxon>
        <taxon>Enterobacterales</taxon>
        <taxon>Enterobacteriaceae</taxon>
        <taxon>Plesiomonas</taxon>
    </lineage>
</organism>
<evidence type="ECO:0000259" key="1">
    <source>
        <dbReference type="Pfam" id="PF13021"/>
    </source>
</evidence>
<dbReference type="HOGENOM" id="CLU_105016_0_0_6"/>
<evidence type="ECO:0000313" key="3">
    <source>
        <dbReference type="Proteomes" id="UP000014012"/>
    </source>
</evidence>
<protein>
    <recommendedName>
        <fullName evidence="1">DUF3885 domain-containing protein</fullName>
    </recommendedName>
</protein>
<dbReference type="RefSeq" id="WP_010865015.1">
    <property type="nucleotide sequence ID" value="NZ_AQQO01000383.1"/>
</dbReference>
<proteinExistence type="predicted"/>
<sequence length="191" mass="22470">MIKDLAKFWEREFDNLPPKAHNLKHKFTDRWVRFHSLPDSKRYPENEQEYLEVIHRHNVVLHELVGNSNLLVVLPEYSESKEPTKPESKLAAIFPTTEPWCSLEQHEEDDDYELYWHLHVSEVNFTGSELNSLFRLVANDEARNIMIISPSKIVVFHPYDGGADMVLASTKQRDHLKEKHKEWLSSHPDGF</sequence>
<dbReference type="Proteomes" id="UP000014012">
    <property type="component" value="Unassembled WGS sequence"/>
</dbReference>
<feature type="domain" description="DUF3885" evidence="1">
    <location>
        <begin position="20"/>
        <end position="188"/>
    </location>
</feature>
<dbReference type="Pfam" id="PF13021">
    <property type="entry name" value="DUF3885"/>
    <property type="match status" value="1"/>
</dbReference>
<accession>R8ALD6</accession>
<gene>
    <name evidence="2" type="ORF">PLESHI_17146</name>
</gene>
<dbReference type="InterPro" id="IPR024976">
    <property type="entry name" value="DUF3885"/>
</dbReference>
<dbReference type="OrthoDB" id="8783685at2"/>
<dbReference type="AlphaFoldDB" id="R8ALD6"/>
<dbReference type="EMBL" id="AQQO01000383">
    <property type="protein sequence ID" value="EON87151.1"/>
    <property type="molecule type" value="Genomic_DNA"/>
</dbReference>